<dbReference type="InterPro" id="IPR058293">
    <property type="entry name" value="DUF7987"/>
</dbReference>
<proteinExistence type="predicted"/>
<dbReference type="AlphaFoldDB" id="A0ABD5RAM5"/>
<evidence type="ECO:0000313" key="2">
    <source>
        <dbReference type="EMBL" id="MFC5366747.1"/>
    </source>
</evidence>
<comment type="caution">
    <text evidence="2">The sequence shown here is derived from an EMBL/GenBank/DDBJ whole genome shotgun (WGS) entry which is preliminary data.</text>
</comment>
<dbReference type="EMBL" id="JBHSKX010000001">
    <property type="protein sequence ID" value="MFC5366747.1"/>
    <property type="molecule type" value="Genomic_DNA"/>
</dbReference>
<keyword evidence="1" id="KW-0472">Membrane</keyword>
<evidence type="ECO:0000256" key="1">
    <source>
        <dbReference type="SAM" id="Phobius"/>
    </source>
</evidence>
<gene>
    <name evidence="2" type="ORF">ACFPJ5_07320</name>
</gene>
<feature type="transmembrane region" description="Helical" evidence="1">
    <location>
        <begin position="32"/>
        <end position="52"/>
    </location>
</feature>
<protein>
    <submittedName>
        <fullName evidence="2">Uncharacterized protein</fullName>
    </submittedName>
</protein>
<keyword evidence="1" id="KW-1133">Transmembrane helix</keyword>
<dbReference type="RefSeq" id="WP_227227918.1">
    <property type="nucleotide sequence ID" value="NZ_JAJCVJ010000001.1"/>
</dbReference>
<organism evidence="2 3">
    <name type="scientific">Salinirubrum litoreum</name>
    <dbReference type="NCBI Taxonomy" id="1126234"/>
    <lineage>
        <taxon>Archaea</taxon>
        <taxon>Methanobacteriati</taxon>
        <taxon>Methanobacteriota</taxon>
        <taxon>Stenosarchaea group</taxon>
        <taxon>Halobacteria</taxon>
        <taxon>Halobacteriales</taxon>
        <taxon>Haloferacaceae</taxon>
        <taxon>Salinirubrum</taxon>
    </lineage>
</organism>
<evidence type="ECO:0000313" key="3">
    <source>
        <dbReference type="Proteomes" id="UP001596201"/>
    </source>
</evidence>
<sequence>MVSRENKIILGCMLAGIVFARGVEMLTGNFDLAFGTLLTVAVLVPIGVNEYFTRRQMGS</sequence>
<dbReference type="Proteomes" id="UP001596201">
    <property type="component" value="Unassembled WGS sequence"/>
</dbReference>
<keyword evidence="3" id="KW-1185">Reference proteome</keyword>
<reference evidence="2 3" key="1">
    <citation type="journal article" date="2019" name="Int. J. Syst. Evol. Microbiol.">
        <title>The Global Catalogue of Microorganisms (GCM) 10K type strain sequencing project: providing services to taxonomists for standard genome sequencing and annotation.</title>
        <authorList>
            <consortium name="The Broad Institute Genomics Platform"/>
            <consortium name="The Broad Institute Genome Sequencing Center for Infectious Disease"/>
            <person name="Wu L."/>
            <person name="Ma J."/>
        </authorList>
    </citation>
    <scope>NUCLEOTIDE SEQUENCE [LARGE SCALE GENOMIC DNA]</scope>
    <source>
        <strain evidence="2 3">CGMCC 1.12237</strain>
    </source>
</reference>
<accession>A0ABD5RAM5</accession>
<keyword evidence="1" id="KW-0812">Transmembrane</keyword>
<dbReference type="Pfam" id="PF25949">
    <property type="entry name" value="DUF7987"/>
    <property type="match status" value="1"/>
</dbReference>
<name>A0ABD5RAM5_9EURY</name>